<name>A0ACB8RLN3_9AGAM</name>
<protein>
    <submittedName>
        <fullName evidence="1">Uncharacterized protein</fullName>
    </submittedName>
</protein>
<comment type="caution">
    <text evidence="1">The sequence shown here is derived from an EMBL/GenBank/DDBJ whole genome shotgun (WGS) entry which is preliminary data.</text>
</comment>
<proteinExistence type="predicted"/>
<evidence type="ECO:0000313" key="2">
    <source>
        <dbReference type="Proteomes" id="UP000814033"/>
    </source>
</evidence>
<dbReference type="Proteomes" id="UP000814033">
    <property type="component" value="Unassembled WGS sequence"/>
</dbReference>
<sequence>MIPPMEVIKALSALAEVVTVVANTFSTTKLQEVAAKDQVYMKALLDECGSLLDEDMAHDVGMVLEVVEQQRLKITAKKRSRLRTYIVVRKYQKVTRSARSFVQVASDGTALKQMQIDLKAKKTKNVQAHVQSAQKPEPSQGAPDHDRVNLSLVLPSGAPSNGPDVAMQATVNGDPEHVYIASYFKEETLELRDPATGKLVPLLRYKAVNGVKGGRDGSGAAKTAATTVQNVPGVGRFALAEEAATSHTPNTPNSPETDASMDNADTSDGVSSDASSDGPSFDTPDVSSTFNGDIERVDLDGLQQVAAYLVENPSADESQ</sequence>
<reference evidence="1" key="1">
    <citation type="submission" date="2021-02" db="EMBL/GenBank/DDBJ databases">
        <authorList>
            <consortium name="DOE Joint Genome Institute"/>
            <person name="Ahrendt S."/>
            <person name="Looney B.P."/>
            <person name="Miyauchi S."/>
            <person name="Morin E."/>
            <person name="Drula E."/>
            <person name="Courty P.E."/>
            <person name="Chicoki N."/>
            <person name="Fauchery L."/>
            <person name="Kohler A."/>
            <person name="Kuo A."/>
            <person name="Labutti K."/>
            <person name="Pangilinan J."/>
            <person name="Lipzen A."/>
            <person name="Riley R."/>
            <person name="Andreopoulos W."/>
            <person name="He G."/>
            <person name="Johnson J."/>
            <person name="Barry K.W."/>
            <person name="Grigoriev I.V."/>
            <person name="Nagy L."/>
            <person name="Hibbett D."/>
            <person name="Henrissat B."/>
            <person name="Matheny P.B."/>
            <person name="Labbe J."/>
            <person name="Martin F."/>
        </authorList>
    </citation>
    <scope>NUCLEOTIDE SEQUENCE</scope>
    <source>
        <strain evidence="1">FP105234-sp</strain>
    </source>
</reference>
<reference evidence="1" key="2">
    <citation type="journal article" date="2022" name="New Phytol.">
        <title>Evolutionary transition to the ectomycorrhizal habit in the genomes of a hyperdiverse lineage of mushroom-forming fungi.</title>
        <authorList>
            <person name="Looney B."/>
            <person name="Miyauchi S."/>
            <person name="Morin E."/>
            <person name="Drula E."/>
            <person name="Courty P.E."/>
            <person name="Kohler A."/>
            <person name="Kuo A."/>
            <person name="LaButti K."/>
            <person name="Pangilinan J."/>
            <person name="Lipzen A."/>
            <person name="Riley R."/>
            <person name="Andreopoulos W."/>
            <person name="He G."/>
            <person name="Johnson J."/>
            <person name="Nolan M."/>
            <person name="Tritt A."/>
            <person name="Barry K.W."/>
            <person name="Grigoriev I.V."/>
            <person name="Nagy L.G."/>
            <person name="Hibbett D."/>
            <person name="Henrissat B."/>
            <person name="Matheny P.B."/>
            <person name="Labbe J."/>
            <person name="Martin F.M."/>
        </authorList>
    </citation>
    <scope>NUCLEOTIDE SEQUENCE</scope>
    <source>
        <strain evidence="1">FP105234-sp</strain>
    </source>
</reference>
<evidence type="ECO:0000313" key="1">
    <source>
        <dbReference type="EMBL" id="KAI0044692.1"/>
    </source>
</evidence>
<organism evidence="1 2">
    <name type="scientific">Auriscalpium vulgare</name>
    <dbReference type="NCBI Taxonomy" id="40419"/>
    <lineage>
        <taxon>Eukaryota</taxon>
        <taxon>Fungi</taxon>
        <taxon>Dikarya</taxon>
        <taxon>Basidiomycota</taxon>
        <taxon>Agaricomycotina</taxon>
        <taxon>Agaricomycetes</taxon>
        <taxon>Russulales</taxon>
        <taxon>Auriscalpiaceae</taxon>
        <taxon>Auriscalpium</taxon>
    </lineage>
</organism>
<accession>A0ACB8RLN3</accession>
<keyword evidence="2" id="KW-1185">Reference proteome</keyword>
<dbReference type="EMBL" id="MU275974">
    <property type="protein sequence ID" value="KAI0044692.1"/>
    <property type="molecule type" value="Genomic_DNA"/>
</dbReference>
<gene>
    <name evidence="1" type="ORF">FA95DRAFT_1681000</name>
</gene>